<evidence type="ECO:0000256" key="2">
    <source>
        <dbReference type="ARBA" id="ARBA00013855"/>
    </source>
</evidence>
<evidence type="ECO:0000256" key="4">
    <source>
        <dbReference type="ARBA" id="ARBA00032089"/>
    </source>
</evidence>
<sequence>MRQIIFFFIRNKNFLFFLLLFCIALVLTVRSHSFHKSKFVSSSNYVTGGVYSFTDNISGYFGLKTENEKLLEENLRLRKLLQITLNQKEIDSLEESEVTSQYRYVAAKVINNNYSKTKNNITVKKGSKDSVKLDMGVITSKGIIGVVNSVSKNYATIQSILNTNSSINAKLKKTEHFGFLEWDTKNPNVAQLIQIPRLAPVQIGDTITTGGKSTIFPKGVLIGTVKDYTLKEDDSYLINVALFNDMTNLKNVYIIENTDKVEIQQLEETVAEDDAE</sequence>
<feature type="domain" description="Rod shape-determining protein MreC beta-barrel core" evidence="6">
    <location>
        <begin position="109"/>
        <end position="256"/>
    </location>
</feature>
<evidence type="ECO:0000313" key="8">
    <source>
        <dbReference type="Proteomes" id="UP001596415"/>
    </source>
</evidence>
<comment type="function">
    <text evidence="5">Involved in formation and maintenance of cell shape.</text>
</comment>
<proteinExistence type="inferred from homology"/>
<accession>A0ABW2MP25</accession>
<dbReference type="Pfam" id="PF04085">
    <property type="entry name" value="MreC"/>
    <property type="match status" value="1"/>
</dbReference>
<dbReference type="Proteomes" id="UP001596415">
    <property type="component" value="Unassembled WGS sequence"/>
</dbReference>
<dbReference type="NCBIfam" id="NF010532">
    <property type="entry name" value="PRK13922.9-3"/>
    <property type="match status" value="1"/>
</dbReference>
<dbReference type="PANTHER" id="PTHR34138:SF1">
    <property type="entry name" value="CELL SHAPE-DETERMINING PROTEIN MREC"/>
    <property type="match status" value="1"/>
</dbReference>
<evidence type="ECO:0000256" key="3">
    <source>
        <dbReference type="ARBA" id="ARBA00022960"/>
    </source>
</evidence>
<organism evidence="7 8">
    <name type="scientific">Jejudonia soesokkakensis</name>
    <dbReference type="NCBI Taxonomy" id="1323432"/>
    <lineage>
        <taxon>Bacteria</taxon>
        <taxon>Pseudomonadati</taxon>
        <taxon>Bacteroidota</taxon>
        <taxon>Flavobacteriia</taxon>
        <taxon>Flavobacteriales</taxon>
        <taxon>Flavobacteriaceae</taxon>
        <taxon>Jejudonia</taxon>
    </lineage>
</organism>
<keyword evidence="3 5" id="KW-0133">Cell shape</keyword>
<evidence type="ECO:0000256" key="5">
    <source>
        <dbReference type="PIRNR" id="PIRNR038471"/>
    </source>
</evidence>
<name>A0ABW2MP25_9FLAO</name>
<dbReference type="Gene3D" id="2.40.10.350">
    <property type="entry name" value="Rod shape-determining protein MreC, domain 2"/>
    <property type="match status" value="1"/>
</dbReference>
<dbReference type="Gene3D" id="2.40.10.340">
    <property type="entry name" value="Rod shape-determining protein MreC, domain 1"/>
    <property type="match status" value="1"/>
</dbReference>
<keyword evidence="8" id="KW-1185">Reference proteome</keyword>
<evidence type="ECO:0000256" key="1">
    <source>
        <dbReference type="ARBA" id="ARBA00009369"/>
    </source>
</evidence>
<dbReference type="PIRSF" id="PIRSF038471">
    <property type="entry name" value="MreC"/>
    <property type="match status" value="1"/>
</dbReference>
<dbReference type="EMBL" id="JBHTBN010000001">
    <property type="protein sequence ID" value="MFC7356647.1"/>
    <property type="molecule type" value="Genomic_DNA"/>
</dbReference>
<dbReference type="InterPro" id="IPR042175">
    <property type="entry name" value="Cell/Rod_MreC_2"/>
</dbReference>
<reference evidence="8" key="1">
    <citation type="journal article" date="2019" name="Int. J. Syst. Evol. Microbiol.">
        <title>The Global Catalogue of Microorganisms (GCM) 10K type strain sequencing project: providing services to taxonomists for standard genome sequencing and annotation.</title>
        <authorList>
            <consortium name="The Broad Institute Genomics Platform"/>
            <consortium name="The Broad Institute Genome Sequencing Center for Infectious Disease"/>
            <person name="Wu L."/>
            <person name="Ma J."/>
        </authorList>
    </citation>
    <scope>NUCLEOTIDE SEQUENCE [LARGE SCALE GENOMIC DNA]</scope>
    <source>
        <strain evidence="8">CGMCC 1.16306</strain>
    </source>
</reference>
<dbReference type="RefSeq" id="WP_380216495.1">
    <property type="nucleotide sequence ID" value="NZ_JBHTBN010000001.1"/>
</dbReference>
<gene>
    <name evidence="7" type="primary">mreC</name>
    <name evidence="7" type="ORF">ACFQO1_03030</name>
</gene>
<dbReference type="InterPro" id="IPR055342">
    <property type="entry name" value="MreC_beta-barrel_core"/>
</dbReference>
<evidence type="ECO:0000259" key="6">
    <source>
        <dbReference type="Pfam" id="PF04085"/>
    </source>
</evidence>
<evidence type="ECO:0000313" key="7">
    <source>
        <dbReference type="EMBL" id="MFC7356647.1"/>
    </source>
</evidence>
<comment type="similarity">
    <text evidence="1 5">Belongs to the MreC family.</text>
</comment>
<comment type="caution">
    <text evidence="7">The sequence shown here is derived from an EMBL/GenBank/DDBJ whole genome shotgun (WGS) entry which is preliminary data.</text>
</comment>
<dbReference type="InterPro" id="IPR042177">
    <property type="entry name" value="Cell/Rod_1"/>
</dbReference>
<protein>
    <recommendedName>
        <fullName evidence="2 5">Cell shape-determining protein MreC</fullName>
    </recommendedName>
    <alternativeName>
        <fullName evidence="4 5">Cell shape protein MreC</fullName>
    </alternativeName>
</protein>
<dbReference type="InterPro" id="IPR007221">
    <property type="entry name" value="MreC"/>
</dbReference>
<dbReference type="PANTHER" id="PTHR34138">
    <property type="entry name" value="CELL SHAPE-DETERMINING PROTEIN MREC"/>
    <property type="match status" value="1"/>
</dbReference>